<accession>A0A7D5M4A2</accession>
<dbReference type="RefSeq" id="WP_179363091.1">
    <property type="nucleotide sequence ID" value="NZ_CP026994.1"/>
</dbReference>
<dbReference type="InterPro" id="IPR000055">
    <property type="entry name" value="Restrct_endonuc_typeI_TRD"/>
</dbReference>
<organism evidence="6 7">
    <name type="scientific">Nitrosopumilus oxyclinae</name>
    <dbReference type="NCBI Taxonomy" id="1959104"/>
    <lineage>
        <taxon>Archaea</taxon>
        <taxon>Nitrososphaerota</taxon>
        <taxon>Nitrososphaeria</taxon>
        <taxon>Nitrosopumilales</taxon>
        <taxon>Nitrosopumilaceae</taxon>
        <taxon>Nitrosopumilus</taxon>
    </lineage>
</organism>
<evidence type="ECO:0000256" key="1">
    <source>
        <dbReference type="ARBA" id="ARBA00010923"/>
    </source>
</evidence>
<feature type="coiled-coil region" evidence="4">
    <location>
        <begin position="422"/>
        <end position="449"/>
    </location>
</feature>
<dbReference type="CDD" id="cd17283">
    <property type="entry name" value="RMtype1_S_Hpy180ORF7835P_TRD2-CR2_like"/>
    <property type="match status" value="1"/>
</dbReference>
<protein>
    <recommendedName>
        <fullName evidence="5">Type I restriction modification DNA specificity domain-containing protein</fullName>
    </recommendedName>
</protein>
<dbReference type="GO" id="GO:0009307">
    <property type="term" value="P:DNA restriction-modification system"/>
    <property type="evidence" value="ECO:0007669"/>
    <property type="project" value="UniProtKB-KW"/>
</dbReference>
<dbReference type="GeneID" id="56060676"/>
<evidence type="ECO:0000256" key="2">
    <source>
        <dbReference type="ARBA" id="ARBA00022747"/>
    </source>
</evidence>
<feature type="domain" description="Type I restriction modification DNA specificity" evidence="5">
    <location>
        <begin position="208"/>
        <end position="372"/>
    </location>
</feature>
<dbReference type="CDD" id="cd17259">
    <property type="entry name" value="RMtype1_S_StySKI-TRD2-CR2_like"/>
    <property type="match status" value="1"/>
</dbReference>
<gene>
    <name evidence="6" type="ORF">C5F49_01955</name>
</gene>
<proteinExistence type="inferred from homology"/>
<dbReference type="KEGG" id="nox:C5F49_01955"/>
<keyword evidence="3" id="KW-0238">DNA-binding</keyword>
<dbReference type="InterPro" id="IPR051212">
    <property type="entry name" value="Type-I_RE_S_subunit"/>
</dbReference>
<evidence type="ECO:0000256" key="3">
    <source>
        <dbReference type="ARBA" id="ARBA00023125"/>
    </source>
</evidence>
<dbReference type="Proteomes" id="UP000509441">
    <property type="component" value="Chromosome"/>
</dbReference>
<name>A0A7D5M4A2_9ARCH</name>
<dbReference type="EMBL" id="CP026994">
    <property type="protein sequence ID" value="QLH04210.1"/>
    <property type="molecule type" value="Genomic_DNA"/>
</dbReference>
<dbReference type="GO" id="GO:0003677">
    <property type="term" value="F:DNA binding"/>
    <property type="evidence" value="ECO:0007669"/>
    <property type="project" value="UniProtKB-KW"/>
</dbReference>
<evidence type="ECO:0000259" key="5">
    <source>
        <dbReference type="Pfam" id="PF01420"/>
    </source>
</evidence>
<keyword evidence="2" id="KW-0680">Restriction system</keyword>
<keyword evidence="4" id="KW-0175">Coiled coil</keyword>
<dbReference type="AlphaFoldDB" id="A0A7D5M4A2"/>
<reference evidence="6 7" key="1">
    <citation type="submission" date="2018-02" db="EMBL/GenBank/DDBJ databases">
        <title>Complete genome of Nitrosopumilus oxyclinae HCE1.</title>
        <authorList>
            <person name="Qin W."/>
            <person name="Zheng Y."/>
            <person name="Stahl D.A."/>
        </authorList>
    </citation>
    <scope>NUCLEOTIDE SEQUENCE [LARGE SCALE GENOMIC DNA]</scope>
    <source>
        <strain evidence="6 7">HCE1</strain>
    </source>
</reference>
<dbReference type="PANTHER" id="PTHR43140">
    <property type="entry name" value="TYPE-1 RESTRICTION ENZYME ECOKI SPECIFICITY PROTEIN"/>
    <property type="match status" value="1"/>
</dbReference>
<dbReference type="InterPro" id="IPR044946">
    <property type="entry name" value="Restrct_endonuc_typeI_TRD_sf"/>
</dbReference>
<evidence type="ECO:0000313" key="6">
    <source>
        <dbReference type="EMBL" id="QLH04210.1"/>
    </source>
</evidence>
<comment type="similarity">
    <text evidence="1">Belongs to the type-I restriction system S methylase family.</text>
</comment>
<dbReference type="SUPFAM" id="SSF116734">
    <property type="entry name" value="DNA methylase specificity domain"/>
    <property type="match status" value="2"/>
</dbReference>
<evidence type="ECO:0000256" key="4">
    <source>
        <dbReference type="SAM" id="Coils"/>
    </source>
</evidence>
<feature type="domain" description="Type I restriction modification DNA specificity" evidence="5">
    <location>
        <begin position="13"/>
        <end position="189"/>
    </location>
</feature>
<keyword evidence="7" id="KW-1185">Reference proteome</keyword>
<dbReference type="OrthoDB" id="84651at2157"/>
<dbReference type="Pfam" id="PF01420">
    <property type="entry name" value="Methylase_S"/>
    <property type="match status" value="2"/>
</dbReference>
<evidence type="ECO:0000313" key="7">
    <source>
        <dbReference type="Proteomes" id="UP000509441"/>
    </source>
</evidence>
<sequence length="457" mass="53028">MSKIILENISELPKGWIWVKIQDVTDVIRGGSPRPKGDPRYFGGTIPWIMIRDISKEKGKFLTKTKDTVTEEGAKKSRLLKKGSLILSNSGTVCVPKILKVDGCIHDGFLTFPDIPKNMNIDYAYYWFEKIRAKIRQENQQGVTQVNLNIAIVKDIDVPIPSLNEQKRIIDKIEELFSLVDSIEQILIQTKKQLKFHYQSILKFYFDSDYEILQLNDVCDLLSGRAFKKSEYSTKGVRLFQIANVSFGKIIWNDIAYLPYEYLKKYPELELKEGDVIMALNRPIINRQIKVGMLNPCDVPSILYQRVGKFILNDNINSKFLFYFLQFSMFIKQLESSLQGIDIPFINKSKLMSFSIPVPSLKEQKIIIQKIEEEFLLVHNTENSINLLLLKIPLIKNTILKQAFEGKLIPQDPNDEHPEILLQKIKQEKEKYEAKIKQEKQQLIQKQKASRKKKNVK</sequence>
<dbReference type="PANTHER" id="PTHR43140:SF1">
    <property type="entry name" value="TYPE I RESTRICTION ENZYME ECOKI SPECIFICITY SUBUNIT"/>
    <property type="match status" value="1"/>
</dbReference>
<dbReference type="Gene3D" id="3.90.220.20">
    <property type="entry name" value="DNA methylase specificity domains"/>
    <property type="match status" value="2"/>
</dbReference>